<feature type="transmembrane region" description="Helical" evidence="1">
    <location>
        <begin position="66"/>
        <end position="85"/>
    </location>
</feature>
<keyword evidence="1" id="KW-0472">Membrane</keyword>
<sequence length="160" mass="17368">MPTLHTSPLCLKGHGMLWMSHRGCLVIRSKRIQPHHPIARARTRTPALHRLIYLASQIRSSTYEKAMKFAVFVFCLTLLVAVILAQNNSSSSASSSVRPARPFRPSSGNQLVSACSNLCIATCDASKQVGDVFAPFLGPIANTLYTLCRQVCGVVCVVLG</sequence>
<keyword evidence="1" id="KW-0812">Transmembrane</keyword>
<gene>
    <name evidence="2" type="ORF">RRG08_009123</name>
</gene>
<dbReference type="EMBL" id="JAWDGP010005734">
    <property type="protein sequence ID" value="KAK3752902.1"/>
    <property type="molecule type" value="Genomic_DNA"/>
</dbReference>
<evidence type="ECO:0000313" key="2">
    <source>
        <dbReference type="EMBL" id="KAK3752902.1"/>
    </source>
</evidence>
<protein>
    <submittedName>
        <fullName evidence="2">Uncharacterized protein</fullName>
    </submittedName>
</protein>
<keyword evidence="1" id="KW-1133">Transmembrane helix</keyword>
<evidence type="ECO:0000256" key="1">
    <source>
        <dbReference type="SAM" id="Phobius"/>
    </source>
</evidence>
<dbReference type="Proteomes" id="UP001283361">
    <property type="component" value="Unassembled WGS sequence"/>
</dbReference>
<name>A0AAE0YQK7_9GAST</name>
<comment type="caution">
    <text evidence="2">The sequence shown here is derived from an EMBL/GenBank/DDBJ whole genome shotgun (WGS) entry which is preliminary data.</text>
</comment>
<keyword evidence="3" id="KW-1185">Reference proteome</keyword>
<accession>A0AAE0YQK7</accession>
<evidence type="ECO:0000313" key="3">
    <source>
        <dbReference type="Proteomes" id="UP001283361"/>
    </source>
</evidence>
<organism evidence="2 3">
    <name type="scientific">Elysia crispata</name>
    <name type="common">lettuce slug</name>
    <dbReference type="NCBI Taxonomy" id="231223"/>
    <lineage>
        <taxon>Eukaryota</taxon>
        <taxon>Metazoa</taxon>
        <taxon>Spiralia</taxon>
        <taxon>Lophotrochozoa</taxon>
        <taxon>Mollusca</taxon>
        <taxon>Gastropoda</taxon>
        <taxon>Heterobranchia</taxon>
        <taxon>Euthyneura</taxon>
        <taxon>Panpulmonata</taxon>
        <taxon>Sacoglossa</taxon>
        <taxon>Placobranchoidea</taxon>
        <taxon>Plakobranchidae</taxon>
        <taxon>Elysia</taxon>
    </lineage>
</organism>
<reference evidence="2" key="1">
    <citation type="journal article" date="2023" name="G3 (Bethesda)">
        <title>A reference genome for the long-term kleptoplast-retaining sea slug Elysia crispata morphotype clarki.</title>
        <authorList>
            <person name="Eastman K.E."/>
            <person name="Pendleton A.L."/>
            <person name="Shaikh M.A."/>
            <person name="Suttiyut T."/>
            <person name="Ogas R."/>
            <person name="Tomko P."/>
            <person name="Gavelis G."/>
            <person name="Widhalm J.R."/>
            <person name="Wisecaver J.H."/>
        </authorList>
    </citation>
    <scope>NUCLEOTIDE SEQUENCE</scope>
    <source>
        <strain evidence="2">ECLA1</strain>
    </source>
</reference>
<proteinExistence type="predicted"/>
<dbReference type="AlphaFoldDB" id="A0AAE0YQK7"/>